<keyword evidence="5" id="KW-0833">Ubl conjugation pathway</keyword>
<dbReference type="PANTHER" id="PTHR23315:SF265">
    <property type="entry name" value="U-BOX DOMAIN-CONTAINING PROTEIN 46-RELATED"/>
    <property type="match status" value="1"/>
</dbReference>
<evidence type="ECO:0000256" key="4">
    <source>
        <dbReference type="ARBA" id="ARBA00022679"/>
    </source>
</evidence>
<dbReference type="InterPro" id="IPR016024">
    <property type="entry name" value="ARM-type_fold"/>
</dbReference>
<gene>
    <name evidence="7" type="ORF">HID58_050865</name>
</gene>
<dbReference type="InterPro" id="IPR011989">
    <property type="entry name" value="ARM-like"/>
</dbReference>
<evidence type="ECO:0000256" key="1">
    <source>
        <dbReference type="ARBA" id="ARBA00000900"/>
    </source>
</evidence>
<feature type="domain" description="U-box" evidence="6">
    <location>
        <begin position="84"/>
        <end position="157"/>
    </location>
</feature>
<evidence type="ECO:0000313" key="7">
    <source>
        <dbReference type="EMBL" id="KAH0888436.1"/>
    </source>
</evidence>
<dbReference type="InterPro" id="IPR045210">
    <property type="entry name" value="RING-Ubox_PUB"/>
</dbReference>
<keyword evidence="4" id="KW-0808">Transferase</keyword>
<evidence type="ECO:0000256" key="2">
    <source>
        <dbReference type="ARBA" id="ARBA00004906"/>
    </source>
</evidence>
<comment type="caution">
    <text evidence="7">The sequence shown here is derived from an EMBL/GenBank/DDBJ whole genome shotgun (WGS) entry which is preliminary data.</text>
</comment>
<dbReference type="PROSITE" id="PS51698">
    <property type="entry name" value="U_BOX"/>
    <property type="match status" value="1"/>
</dbReference>
<evidence type="ECO:0000256" key="3">
    <source>
        <dbReference type="ARBA" id="ARBA00012483"/>
    </source>
</evidence>
<dbReference type="SUPFAM" id="SSF57850">
    <property type="entry name" value="RING/U-box"/>
    <property type="match status" value="1"/>
</dbReference>
<dbReference type="InterPro" id="IPR003613">
    <property type="entry name" value="Ubox_domain"/>
</dbReference>
<name>A0ABQ8A7D9_BRANA</name>
<dbReference type="Proteomes" id="UP000824890">
    <property type="component" value="Unassembled WGS sequence"/>
</dbReference>
<dbReference type="SMART" id="SM00504">
    <property type="entry name" value="Ubox"/>
    <property type="match status" value="1"/>
</dbReference>
<evidence type="ECO:0000259" key="6">
    <source>
        <dbReference type="PROSITE" id="PS51698"/>
    </source>
</evidence>
<dbReference type="EC" id="2.3.2.27" evidence="3"/>
<comment type="catalytic activity">
    <reaction evidence="1">
        <text>S-ubiquitinyl-[E2 ubiquitin-conjugating enzyme]-L-cysteine + [acceptor protein]-L-lysine = [E2 ubiquitin-conjugating enzyme]-L-cysteine + N(6)-ubiquitinyl-[acceptor protein]-L-lysine.</text>
        <dbReference type="EC" id="2.3.2.27"/>
    </reaction>
</comment>
<dbReference type="PANTHER" id="PTHR23315">
    <property type="entry name" value="U BOX DOMAIN-CONTAINING"/>
    <property type="match status" value="1"/>
</dbReference>
<accession>A0ABQ8A7D9</accession>
<proteinExistence type="predicted"/>
<dbReference type="CDD" id="cd16664">
    <property type="entry name" value="RING-Ubox_PUB"/>
    <property type="match status" value="1"/>
</dbReference>
<keyword evidence="8" id="KW-1185">Reference proteome</keyword>
<dbReference type="Gene3D" id="3.30.40.10">
    <property type="entry name" value="Zinc/RING finger domain, C3HC4 (zinc finger)"/>
    <property type="match status" value="1"/>
</dbReference>
<dbReference type="InterPro" id="IPR013083">
    <property type="entry name" value="Znf_RING/FYVE/PHD"/>
</dbReference>
<organism evidence="7 8">
    <name type="scientific">Brassica napus</name>
    <name type="common">Rape</name>
    <dbReference type="NCBI Taxonomy" id="3708"/>
    <lineage>
        <taxon>Eukaryota</taxon>
        <taxon>Viridiplantae</taxon>
        <taxon>Streptophyta</taxon>
        <taxon>Embryophyta</taxon>
        <taxon>Tracheophyta</taxon>
        <taxon>Spermatophyta</taxon>
        <taxon>Magnoliopsida</taxon>
        <taxon>eudicotyledons</taxon>
        <taxon>Gunneridae</taxon>
        <taxon>Pentapetalae</taxon>
        <taxon>rosids</taxon>
        <taxon>malvids</taxon>
        <taxon>Brassicales</taxon>
        <taxon>Brassicaceae</taxon>
        <taxon>Brassiceae</taxon>
        <taxon>Brassica</taxon>
    </lineage>
</organism>
<dbReference type="Pfam" id="PF04564">
    <property type="entry name" value="U-box"/>
    <property type="match status" value="1"/>
</dbReference>
<comment type="pathway">
    <text evidence="2">Protein modification; protein ubiquitination.</text>
</comment>
<dbReference type="Gene3D" id="1.25.10.10">
    <property type="entry name" value="Leucine-rich Repeat Variant"/>
    <property type="match status" value="1"/>
</dbReference>
<reference evidence="7 8" key="1">
    <citation type="submission" date="2021-05" db="EMBL/GenBank/DDBJ databases">
        <title>Genome Assembly of Synthetic Allotetraploid Brassica napus Reveals Homoeologous Exchanges between Subgenomes.</title>
        <authorList>
            <person name="Davis J.T."/>
        </authorList>
    </citation>
    <scope>NUCLEOTIDE SEQUENCE [LARGE SCALE GENOMIC DNA]</scope>
    <source>
        <strain evidence="8">cv. Da-Ae</strain>
        <tissue evidence="7">Seedling</tissue>
    </source>
</reference>
<dbReference type="SUPFAM" id="SSF48371">
    <property type="entry name" value="ARM repeat"/>
    <property type="match status" value="1"/>
</dbReference>
<protein>
    <recommendedName>
        <fullName evidence="3">RING-type E3 ubiquitin transferase</fullName>
        <ecNumber evidence="3">2.3.2.27</ecNumber>
    </recommendedName>
</protein>
<evidence type="ECO:0000313" key="8">
    <source>
        <dbReference type="Proteomes" id="UP000824890"/>
    </source>
</evidence>
<evidence type="ECO:0000256" key="5">
    <source>
        <dbReference type="ARBA" id="ARBA00022786"/>
    </source>
</evidence>
<sequence>MEESTAESTAENADTLRMELKKTMTEILGDGGVSEDRGEADGSSRVLKAIDEAVRILNRLREVESKMAESADTSSSSPAASVLQVPKEFKCMLSRAIMSEPVVIASGQTYEKRYIQQWLMYKQTCPKTKEVLSHRLWSPNHLVDELIAQWCQANKYDRPEASDAPIGLFSDDIDLLLERISSPSSFEDQTKAANELRRQTKRFANVTAFFVAEIPDSITRLLTPLPALGEVIDTYPGLQKDIITALLYISSLEENKTAVAQHPLVIPLLTKSLKKGTAKTRRNSAEALWLLSKLDSNKIIIGNSETLKALVHVIKEDHFTAAISASYAVFHLCCLPENRGKVVSEGLIPALINRIKERSYVYIYFALLALMTAQNGVIEEIENLGFVDGMFSILRNTSCSVTGENGTLIFLRMCGLNTGNRDRERTRLKLIKEEEEKYSTFSKFAKQGSERAVMEAKAILQWIKRSGTVSSGQVFYHRDLSSFEPCWFRIWVGCLCYEHGFDGKTELGLQVQSPFPIVVVAVFSCRSRFLVGDGIVWPAVSGSDRSEMRRLGVFGSRSGRYRTAG</sequence>
<dbReference type="EMBL" id="JAGKQM010000013">
    <property type="protein sequence ID" value="KAH0888436.1"/>
    <property type="molecule type" value="Genomic_DNA"/>
</dbReference>